<keyword evidence="3" id="KW-1185">Reference proteome</keyword>
<dbReference type="PANTHER" id="PTHR43072:SF60">
    <property type="entry name" value="L-2,4-DIAMINOBUTYRIC ACID ACETYLTRANSFERASE"/>
    <property type="match status" value="1"/>
</dbReference>
<dbReference type="InterPro" id="IPR000182">
    <property type="entry name" value="GNAT_dom"/>
</dbReference>
<proteinExistence type="predicted"/>
<dbReference type="STRING" id="1794912.AXX12_10050"/>
<name>A0A154BRW0_ANASB</name>
<accession>A0A154BRW0</accession>
<dbReference type="InterPro" id="IPR016181">
    <property type="entry name" value="Acyl_CoA_acyltransferase"/>
</dbReference>
<organism evidence="2 3">
    <name type="scientific">Anaerosporomusa subterranea</name>
    <dbReference type="NCBI Taxonomy" id="1794912"/>
    <lineage>
        <taxon>Bacteria</taxon>
        <taxon>Bacillati</taxon>
        <taxon>Bacillota</taxon>
        <taxon>Negativicutes</taxon>
        <taxon>Acetonemataceae</taxon>
        <taxon>Anaerosporomusa</taxon>
    </lineage>
</organism>
<dbReference type="Gene3D" id="3.40.630.30">
    <property type="match status" value="1"/>
</dbReference>
<evidence type="ECO:0000259" key="1">
    <source>
        <dbReference type="PROSITE" id="PS51186"/>
    </source>
</evidence>
<evidence type="ECO:0000313" key="2">
    <source>
        <dbReference type="EMBL" id="KYZ76744.1"/>
    </source>
</evidence>
<dbReference type="Pfam" id="PF00583">
    <property type="entry name" value="Acetyltransf_1"/>
    <property type="match status" value="1"/>
</dbReference>
<sequence length="145" mass="16381">MPTIVRIEGTDLKELAALSQELCGREANIACLKDTLEKIVHNPDYILIGARDDQHRLIGSVMGIICMDVVGDCRPFVVLENLIVSERARGLGIGKLLVSYIEERARERNCYYIMFASLAKRKEAHRFYESIGYAKGVVEGFKKYL</sequence>
<protein>
    <submittedName>
        <fullName evidence="2">GCN5 family acetyltransferase</fullName>
    </submittedName>
</protein>
<evidence type="ECO:0000313" key="3">
    <source>
        <dbReference type="Proteomes" id="UP000076268"/>
    </source>
</evidence>
<dbReference type="CDD" id="cd04301">
    <property type="entry name" value="NAT_SF"/>
    <property type="match status" value="1"/>
</dbReference>
<dbReference type="PANTHER" id="PTHR43072">
    <property type="entry name" value="N-ACETYLTRANSFERASE"/>
    <property type="match status" value="1"/>
</dbReference>
<dbReference type="EMBL" id="LSGP01000017">
    <property type="protein sequence ID" value="KYZ76744.1"/>
    <property type="molecule type" value="Genomic_DNA"/>
</dbReference>
<dbReference type="PROSITE" id="PS51186">
    <property type="entry name" value="GNAT"/>
    <property type="match status" value="1"/>
</dbReference>
<dbReference type="AlphaFoldDB" id="A0A154BRW0"/>
<dbReference type="GO" id="GO:0016747">
    <property type="term" value="F:acyltransferase activity, transferring groups other than amino-acyl groups"/>
    <property type="evidence" value="ECO:0007669"/>
    <property type="project" value="InterPro"/>
</dbReference>
<keyword evidence="2" id="KW-0808">Transferase</keyword>
<dbReference type="Proteomes" id="UP000076268">
    <property type="component" value="Unassembled WGS sequence"/>
</dbReference>
<comment type="caution">
    <text evidence="2">The sequence shown here is derived from an EMBL/GenBank/DDBJ whole genome shotgun (WGS) entry which is preliminary data.</text>
</comment>
<dbReference type="OrthoDB" id="9789603at2"/>
<feature type="domain" description="N-acetyltransferase" evidence="1">
    <location>
        <begin position="2"/>
        <end position="145"/>
    </location>
</feature>
<dbReference type="SUPFAM" id="SSF55729">
    <property type="entry name" value="Acyl-CoA N-acyltransferases (Nat)"/>
    <property type="match status" value="1"/>
</dbReference>
<dbReference type="RefSeq" id="WP_066242731.1">
    <property type="nucleotide sequence ID" value="NZ_LSGP01000017.1"/>
</dbReference>
<reference evidence="2 3" key="1">
    <citation type="submission" date="2016-02" db="EMBL/GenBank/DDBJ databases">
        <title>Anaerosporomusa subterraneum gen. nov., sp. nov., a spore-forming obligate anaerobe isolated from saprolite.</title>
        <authorList>
            <person name="Choi J.K."/>
            <person name="Shah M."/>
            <person name="Yee N."/>
        </authorList>
    </citation>
    <scope>NUCLEOTIDE SEQUENCE [LARGE SCALE GENOMIC DNA]</scope>
    <source>
        <strain evidence="2 3">RU4</strain>
    </source>
</reference>
<gene>
    <name evidence="2" type="ORF">AXX12_10050</name>
</gene>